<evidence type="ECO:0000259" key="1">
    <source>
        <dbReference type="Pfam" id="PF12022"/>
    </source>
</evidence>
<name>A0A565B4E9_9BRAS</name>
<proteinExistence type="predicted"/>
<evidence type="ECO:0000313" key="2">
    <source>
        <dbReference type="EMBL" id="VVA96521.1"/>
    </source>
</evidence>
<feature type="domain" description="COG complex component COG2 C-terminal" evidence="1">
    <location>
        <begin position="158"/>
        <end position="263"/>
    </location>
</feature>
<sequence length="302" mass="33859">MMRETQSMLLERIASEMNRLKFYTAHAQYCAIKRSILEIKSGYEYGASEDIQNLPFIENMEKRIQSAGLLLDPSLGHCFIDGLNNSDTSVLYNCLRAYAAIDNTKNAEEIFRTTIVAPFIRKTSADAAGTSGDELENNYKQIKHYIAKDSRQIGHSPSNKPLPVRHSPYVVGLLRPLKAFLEGDKARDYLTHETREELLLGTVTEIARRYYELAAELVSGATNKETVLQKFRQNAQKRAGAASGVSDQNVSQKDKMCVQLFLDLQEFGRNISALGLNPADILPYCSLWQCVAPADRQNTISV</sequence>
<dbReference type="PANTHER" id="PTHR12961">
    <property type="entry name" value="CONSERVED OLIGOMERIC GOLGI COMPLEX COMPONENT 2"/>
    <property type="match status" value="1"/>
</dbReference>
<dbReference type="OrthoDB" id="332281at2759"/>
<organism evidence="2 3">
    <name type="scientific">Arabis nemorensis</name>
    <dbReference type="NCBI Taxonomy" id="586526"/>
    <lineage>
        <taxon>Eukaryota</taxon>
        <taxon>Viridiplantae</taxon>
        <taxon>Streptophyta</taxon>
        <taxon>Embryophyta</taxon>
        <taxon>Tracheophyta</taxon>
        <taxon>Spermatophyta</taxon>
        <taxon>Magnoliopsida</taxon>
        <taxon>eudicotyledons</taxon>
        <taxon>Gunneridae</taxon>
        <taxon>Pentapetalae</taxon>
        <taxon>rosids</taxon>
        <taxon>malvids</taxon>
        <taxon>Brassicales</taxon>
        <taxon>Brassicaceae</taxon>
        <taxon>Arabideae</taxon>
        <taxon>Arabis</taxon>
    </lineage>
</organism>
<dbReference type="GO" id="GO:0006891">
    <property type="term" value="P:intra-Golgi vesicle-mediated transport"/>
    <property type="evidence" value="ECO:0007669"/>
    <property type="project" value="TreeGrafter"/>
</dbReference>
<dbReference type="GO" id="GO:0017119">
    <property type="term" value="C:Golgi transport complex"/>
    <property type="evidence" value="ECO:0007669"/>
    <property type="project" value="TreeGrafter"/>
</dbReference>
<keyword evidence="3" id="KW-1185">Reference proteome</keyword>
<reference evidence="2" key="1">
    <citation type="submission" date="2019-07" db="EMBL/GenBank/DDBJ databases">
        <authorList>
            <person name="Dittberner H."/>
        </authorList>
    </citation>
    <scope>NUCLEOTIDE SEQUENCE [LARGE SCALE GENOMIC DNA]</scope>
</reference>
<dbReference type="Proteomes" id="UP000489600">
    <property type="component" value="Unassembled WGS sequence"/>
</dbReference>
<dbReference type="InterPro" id="IPR024603">
    <property type="entry name" value="COG_complex_COG2_C"/>
</dbReference>
<dbReference type="PANTHER" id="PTHR12961:SF2">
    <property type="entry name" value="CONSERVED OLIGOMERIC GOLGI COMPLEX SUBUNIT 2"/>
    <property type="match status" value="1"/>
</dbReference>
<evidence type="ECO:0000313" key="3">
    <source>
        <dbReference type="Proteomes" id="UP000489600"/>
    </source>
</evidence>
<accession>A0A565B4E9</accession>
<gene>
    <name evidence="2" type="ORF">ANE_LOCUS6966</name>
</gene>
<comment type="caution">
    <text evidence="2">The sequence shown here is derived from an EMBL/GenBank/DDBJ whole genome shotgun (WGS) entry which is preliminary data.</text>
</comment>
<dbReference type="GO" id="GO:0007030">
    <property type="term" value="P:Golgi organization"/>
    <property type="evidence" value="ECO:0007669"/>
    <property type="project" value="InterPro"/>
</dbReference>
<dbReference type="GO" id="GO:0016020">
    <property type="term" value="C:membrane"/>
    <property type="evidence" value="ECO:0007669"/>
    <property type="project" value="InterPro"/>
</dbReference>
<dbReference type="Pfam" id="PF12022">
    <property type="entry name" value="COG2_C"/>
    <property type="match status" value="1"/>
</dbReference>
<dbReference type="GO" id="GO:0015031">
    <property type="term" value="P:protein transport"/>
    <property type="evidence" value="ECO:0007669"/>
    <property type="project" value="InterPro"/>
</dbReference>
<dbReference type="EMBL" id="CABITT030000003">
    <property type="protein sequence ID" value="VVA96521.1"/>
    <property type="molecule type" value="Genomic_DNA"/>
</dbReference>
<dbReference type="AlphaFoldDB" id="A0A565B4E9"/>
<dbReference type="InterPro" id="IPR009316">
    <property type="entry name" value="COG2"/>
</dbReference>
<protein>
    <recommendedName>
        <fullName evidence="1">COG complex component COG2 C-terminal domain-containing protein</fullName>
    </recommendedName>
</protein>